<keyword evidence="1" id="KW-0433">Leucine-rich repeat</keyword>
<keyword evidence="3" id="KW-0677">Repeat</keyword>
<feature type="transmembrane region" description="Helical" evidence="7">
    <location>
        <begin position="305"/>
        <end position="328"/>
    </location>
</feature>
<keyword evidence="7" id="KW-1133">Transmembrane helix</keyword>
<dbReference type="Pfam" id="PF13927">
    <property type="entry name" value="Ig_3"/>
    <property type="match status" value="1"/>
</dbReference>
<dbReference type="InterPro" id="IPR051170">
    <property type="entry name" value="Neural/epithelial_adhesion"/>
</dbReference>
<evidence type="ECO:0000256" key="4">
    <source>
        <dbReference type="ARBA" id="ARBA00023157"/>
    </source>
</evidence>
<dbReference type="SMART" id="SM00409">
    <property type="entry name" value="IG"/>
    <property type="match status" value="2"/>
</dbReference>
<protein>
    <submittedName>
        <fullName evidence="10">Fibroblast growth factor receptor-like 1</fullName>
    </submittedName>
</protein>
<keyword evidence="9" id="KW-1185">Reference proteome</keyword>
<keyword evidence="7" id="KW-0812">Transmembrane</keyword>
<dbReference type="GeneID" id="118432098"/>
<proteinExistence type="predicted"/>
<dbReference type="KEGG" id="bfo:118432098"/>
<dbReference type="Gene3D" id="3.80.10.10">
    <property type="entry name" value="Ribonuclease Inhibitor"/>
    <property type="match status" value="1"/>
</dbReference>
<dbReference type="AlphaFoldDB" id="A0A9J7NDL0"/>
<feature type="domain" description="Ig-like" evidence="8">
    <location>
        <begin position="160"/>
        <end position="288"/>
    </location>
</feature>
<keyword evidence="2" id="KW-0732">Signal</keyword>
<gene>
    <name evidence="10" type="primary">LOC118432098</name>
</gene>
<sequence>MSMSYVKIYNNPWLCDCRMVDFRLRMTGFYPFEDQINCTQPDHLYGQKLKDINPENLFSDCVEPTIVRFQRATKNTVVQGETLQLVCEASGIPTPDITVTLPSGMNASTYIDRRVTVSKNGTITVRDITAADTGLYVCIAANSVGATNAILHVDVTYKEPTIVRFEMNNCNNSMLKGEALCLICEASGIPTPEITVLLPSGLNTTVDSDRRVTVSKNGTITVRYITTADTVTLPSGLNTTAESGGRVIVDLDGTIIVRNVTTSDSGLYVCVAASLVGFTFATLVVDLSTVPGNKTVSPTFSLPVLIGAICGSVAGTLLIFGIIFTIWCRKKNNSPSERPDQRVVFNNTNDTAVITSVQAGPMLPQSFQYPQHFSESAASLPEEYETMAPLHGGTDERPPLPIPSRSADGYQSLRQTDTESAYDYETPHDYLSIIET</sequence>
<dbReference type="Gene3D" id="2.60.40.10">
    <property type="entry name" value="Immunoglobulins"/>
    <property type="match status" value="3"/>
</dbReference>
<evidence type="ECO:0000313" key="9">
    <source>
        <dbReference type="Proteomes" id="UP000001554"/>
    </source>
</evidence>
<evidence type="ECO:0000256" key="3">
    <source>
        <dbReference type="ARBA" id="ARBA00022737"/>
    </source>
</evidence>
<evidence type="ECO:0000256" key="1">
    <source>
        <dbReference type="ARBA" id="ARBA00022614"/>
    </source>
</evidence>
<reference evidence="9" key="1">
    <citation type="journal article" date="2020" name="Nat. Ecol. Evol.">
        <title>Deeply conserved synteny resolves early events in vertebrate evolution.</title>
        <authorList>
            <person name="Simakov O."/>
            <person name="Marletaz F."/>
            <person name="Yue J.X."/>
            <person name="O'Connell B."/>
            <person name="Jenkins J."/>
            <person name="Brandt A."/>
            <person name="Calef R."/>
            <person name="Tung C.H."/>
            <person name="Huang T.K."/>
            <person name="Schmutz J."/>
            <person name="Satoh N."/>
            <person name="Yu J.K."/>
            <person name="Putnam N.H."/>
            <person name="Green R.E."/>
            <person name="Rokhsar D.S."/>
        </authorList>
    </citation>
    <scope>NUCLEOTIDE SEQUENCE [LARGE SCALE GENOMIC DNA]</scope>
    <source>
        <strain evidence="9">S238N-H82</strain>
    </source>
</reference>
<dbReference type="InterPro" id="IPR013783">
    <property type="entry name" value="Ig-like_fold"/>
</dbReference>
<dbReference type="SUPFAM" id="SSF48726">
    <property type="entry name" value="Immunoglobulin"/>
    <property type="match status" value="2"/>
</dbReference>
<evidence type="ECO:0000256" key="6">
    <source>
        <dbReference type="SAM" id="MobiDB-lite"/>
    </source>
</evidence>
<dbReference type="PANTHER" id="PTHR12231:SF253">
    <property type="entry name" value="DPR-INTERACTING PROTEIN ETA, ISOFORM B-RELATED"/>
    <property type="match status" value="1"/>
</dbReference>
<feature type="region of interest" description="Disordered" evidence="6">
    <location>
        <begin position="388"/>
        <end position="409"/>
    </location>
</feature>
<dbReference type="InterPro" id="IPR003599">
    <property type="entry name" value="Ig_sub"/>
</dbReference>
<dbReference type="InterPro" id="IPR000483">
    <property type="entry name" value="Cys-rich_flank_reg_C"/>
</dbReference>
<evidence type="ECO:0000256" key="7">
    <source>
        <dbReference type="SAM" id="Phobius"/>
    </source>
</evidence>
<feature type="domain" description="Ig-like" evidence="8">
    <location>
        <begin position="64"/>
        <end position="156"/>
    </location>
</feature>
<dbReference type="FunFam" id="2.60.40.10:FF:002659">
    <property type="entry name" value="Uncharacterized protein"/>
    <property type="match status" value="1"/>
</dbReference>
<keyword evidence="4" id="KW-1015">Disulfide bond</keyword>
<dbReference type="SMART" id="SM00082">
    <property type="entry name" value="LRRCT"/>
    <property type="match status" value="1"/>
</dbReference>
<accession>A0A9J7NDL0</accession>
<dbReference type="PANTHER" id="PTHR12231">
    <property type="entry name" value="CTX-RELATED TYPE I TRANSMEMBRANE PROTEIN"/>
    <property type="match status" value="1"/>
</dbReference>
<dbReference type="InterPro" id="IPR003598">
    <property type="entry name" value="Ig_sub2"/>
</dbReference>
<name>A0A9J7NDL0_BRAFL</name>
<dbReference type="RefSeq" id="XP_035699511.1">
    <property type="nucleotide sequence ID" value="XM_035843618.1"/>
</dbReference>
<evidence type="ECO:0000259" key="8">
    <source>
        <dbReference type="PROSITE" id="PS50835"/>
    </source>
</evidence>
<dbReference type="OrthoDB" id="5969272at2759"/>
<keyword evidence="5" id="KW-0393">Immunoglobulin domain</keyword>
<reference evidence="10" key="2">
    <citation type="submission" date="2025-08" db="UniProtKB">
        <authorList>
            <consortium name="RefSeq"/>
        </authorList>
    </citation>
    <scope>IDENTIFICATION</scope>
    <source>
        <strain evidence="10">S238N-H82</strain>
        <tissue evidence="10">Testes</tissue>
    </source>
</reference>
<dbReference type="InterPro" id="IPR007110">
    <property type="entry name" value="Ig-like_dom"/>
</dbReference>
<evidence type="ECO:0000256" key="2">
    <source>
        <dbReference type="ARBA" id="ARBA00022729"/>
    </source>
</evidence>
<organism evidence="9 10">
    <name type="scientific">Branchiostoma floridae</name>
    <name type="common">Florida lancelet</name>
    <name type="synonym">Amphioxus</name>
    <dbReference type="NCBI Taxonomy" id="7739"/>
    <lineage>
        <taxon>Eukaryota</taxon>
        <taxon>Metazoa</taxon>
        <taxon>Chordata</taxon>
        <taxon>Cephalochordata</taxon>
        <taxon>Leptocardii</taxon>
        <taxon>Amphioxiformes</taxon>
        <taxon>Branchiostomatidae</taxon>
        <taxon>Branchiostoma</taxon>
    </lineage>
</organism>
<dbReference type="PROSITE" id="PS50835">
    <property type="entry name" value="IG_LIKE"/>
    <property type="match status" value="2"/>
</dbReference>
<dbReference type="InterPro" id="IPR032675">
    <property type="entry name" value="LRR_dom_sf"/>
</dbReference>
<evidence type="ECO:0000256" key="5">
    <source>
        <dbReference type="ARBA" id="ARBA00023319"/>
    </source>
</evidence>
<dbReference type="SMART" id="SM00408">
    <property type="entry name" value="IGc2"/>
    <property type="match status" value="2"/>
</dbReference>
<evidence type="ECO:0000313" key="10">
    <source>
        <dbReference type="RefSeq" id="XP_035699511.1"/>
    </source>
</evidence>
<dbReference type="InterPro" id="IPR036179">
    <property type="entry name" value="Ig-like_dom_sf"/>
</dbReference>
<feature type="transmembrane region" description="Helical" evidence="7">
    <location>
        <begin position="266"/>
        <end position="285"/>
    </location>
</feature>
<dbReference type="Proteomes" id="UP000001554">
    <property type="component" value="Chromosome 15"/>
</dbReference>
<keyword evidence="7" id="KW-0472">Membrane</keyword>